<dbReference type="Pfam" id="PF03621">
    <property type="entry name" value="MbtH"/>
    <property type="match status" value="1"/>
</dbReference>
<sequence>MMDTFDEANGPFLVLINAQREYSLWPEHLETPGGWVIEFGPAAKNQCCQHIERRWLSLQRKADMGRSV</sequence>
<protein>
    <submittedName>
        <fullName evidence="2">MbtH family NRPS accessory protein</fullName>
    </submittedName>
</protein>
<dbReference type="EMBL" id="WHUV01000002">
    <property type="protein sequence ID" value="MQA54667.1"/>
    <property type="molecule type" value="Genomic_DNA"/>
</dbReference>
<feature type="domain" description="MbtH-like" evidence="1">
    <location>
        <begin position="3"/>
        <end position="53"/>
    </location>
</feature>
<proteinExistence type="predicted"/>
<dbReference type="PANTHER" id="PTHR38444:SF1">
    <property type="entry name" value="ENTEROBACTIN BIOSYNTHESIS PROTEIN YBDZ"/>
    <property type="match status" value="1"/>
</dbReference>
<dbReference type="AlphaFoldDB" id="A0A7X1PMP6"/>
<dbReference type="InterPro" id="IPR038020">
    <property type="entry name" value="MbtH-like_sf"/>
</dbReference>
<accession>A0A7X1PMP6</accession>
<dbReference type="PANTHER" id="PTHR38444">
    <property type="entry name" value="ENTEROBACTIN BIOSYNTHESIS PROTEIN YBDZ"/>
    <property type="match status" value="1"/>
</dbReference>
<dbReference type="InterPro" id="IPR037407">
    <property type="entry name" value="MLP_fam"/>
</dbReference>
<dbReference type="Gene3D" id="3.90.820.10">
    <property type="entry name" value="Structural Genomics, Unknown Function 30-nov-00 1gh9 Mol_id"/>
    <property type="match status" value="1"/>
</dbReference>
<dbReference type="InterPro" id="IPR005153">
    <property type="entry name" value="MbtH-like_dom"/>
</dbReference>
<dbReference type="Proteomes" id="UP000486534">
    <property type="component" value="Unassembled WGS sequence"/>
</dbReference>
<comment type="caution">
    <text evidence="2">The sequence shown here is derived from an EMBL/GenBank/DDBJ whole genome shotgun (WGS) entry which is preliminary data.</text>
</comment>
<dbReference type="GO" id="GO:0019290">
    <property type="term" value="P:siderophore biosynthetic process"/>
    <property type="evidence" value="ECO:0007669"/>
    <property type="project" value="TreeGrafter"/>
</dbReference>
<organism evidence="2 3">
    <name type="scientific">Pseudomonas piscis</name>
    <dbReference type="NCBI Taxonomy" id="2614538"/>
    <lineage>
        <taxon>Bacteria</taxon>
        <taxon>Pseudomonadati</taxon>
        <taxon>Pseudomonadota</taxon>
        <taxon>Gammaproteobacteria</taxon>
        <taxon>Pseudomonadales</taxon>
        <taxon>Pseudomonadaceae</taxon>
        <taxon>Pseudomonas</taxon>
    </lineage>
</organism>
<gene>
    <name evidence="2" type="ORF">GDH07_15225</name>
</gene>
<dbReference type="SMART" id="SM00923">
    <property type="entry name" value="MbtH"/>
    <property type="match status" value="1"/>
</dbReference>
<name>A0A7X1PMP6_9PSED</name>
<evidence type="ECO:0000313" key="3">
    <source>
        <dbReference type="Proteomes" id="UP000486534"/>
    </source>
</evidence>
<evidence type="ECO:0000259" key="1">
    <source>
        <dbReference type="SMART" id="SM00923"/>
    </source>
</evidence>
<evidence type="ECO:0000313" key="2">
    <source>
        <dbReference type="EMBL" id="MQA54667.1"/>
    </source>
</evidence>
<dbReference type="SUPFAM" id="SSF160582">
    <property type="entry name" value="MbtH-like"/>
    <property type="match status" value="1"/>
</dbReference>
<reference evidence="2 3" key="1">
    <citation type="submission" date="2019-10" db="EMBL/GenBank/DDBJ databases">
        <title>Pseudomonas dajingensis sp. nov., isolated from the profound head ulcers of farmed Murray cod (Maccullochella peelii peelii).</title>
        <authorList>
            <person name="Liu Y."/>
        </authorList>
    </citation>
    <scope>NUCLEOTIDE SEQUENCE [LARGE SCALE GENOMIC DNA]</scope>
    <source>
        <strain evidence="2 3">MC042</strain>
    </source>
</reference>
<dbReference type="GO" id="GO:0005829">
    <property type="term" value="C:cytosol"/>
    <property type="evidence" value="ECO:0007669"/>
    <property type="project" value="TreeGrafter"/>
</dbReference>